<dbReference type="PROSITE" id="PS01186">
    <property type="entry name" value="EGF_2"/>
    <property type="match status" value="6"/>
</dbReference>
<feature type="disulfide bond" evidence="30">
    <location>
        <begin position="1540"/>
        <end position="1558"/>
    </location>
</feature>
<keyword evidence="8" id="KW-0254">Endocytosis</keyword>
<feature type="disulfide bond" evidence="30">
    <location>
        <begin position="4029"/>
        <end position="4044"/>
    </location>
</feature>
<feature type="disulfide bond" evidence="30">
    <location>
        <begin position="3804"/>
        <end position="3816"/>
    </location>
</feature>
<dbReference type="FunFam" id="4.10.400.10:FF:000134">
    <property type="entry name" value="Low-density lipoprotein RecePtor related"/>
    <property type="match status" value="1"/>
</dbReference>
<dbReference type="GO" id="GO:0004190">
    <property type="term" value="F:aspartic-type endopeptidase activity"/>
    <property type="evidence" value="ECO:0007669"/>
    <property type="project" value="InterPro"/>
</dbReference>
<feature type="disulfide bond" evidence="30">
    <location>
        <begin position="1660"/>
        <end position="1678"/>
    </location>
</feature>
<dbReference type="InterPro" id="IPR036055">
    <property type="entry name" value="LDL_receptor-like_sf"/>
</dbReference>
<dbReference type="SUPFAM" id="SSF53098">
    <property type="entry name" value="Ribonuclease H-like"/>
    <property type="match status" value="1"/>
</dbReference>
<feature type="disulfide bond" evidence="30">
    <location>
        <begin position="4061"/>
        <end position="4079"/>
    </location>
</feature>
<feature type="repeat" description="LDL-receptor class B" evidence="31">
    <location>
        <begin position="1260"/>
        <end position="1302"/>
    </location>
</feature>
<dbReference type="CDD" id="cd00303">
    <property type="entry name" value="retropepsin_like"/>
    <property type="match status" value="1"/>
</dbReference>
<dbReference type="Gene3D" id="4.10.400.10">
    <property type="entry name" value="Low-density Lipoprotein Receptor"/>
    <property type="match status" value="26"/>
</dbReference>
<dbReference type="InterPro" id="IPR011042">
    <property type="entry name" value="6-blade_b-propeller_TolB-like"/>
</dbReference>
<feature type="repeat" description="LDL-receptor class B" evidence="31">
    <location>
        <begin position="4454"/>
        <end position="4496"/>
    </location>
</feature>
<feature type="disulfide bond" evidence="30">
    <location>
        <begin position="1616"/>
        <end position="1628"/>
    </location>
</feature>
<dbReference type="InterPro" id="IPR051221">
    <property type="entry name" value="LDLR-related"/>
</dbReference>
<dbReference type="CDD" id="cd00112">
    <property type="entry name" value="LDLa"/>
    <property type="match status" value="24"/>
</dbReference>
<dbReference type="InterPro" id="IPR056588">
    <property type="entry name" value="EGF_LRP2"/>
</dbReference>
<gene>
    <name evidence="36" type="ORF">DUI87_04467</name>
</gene>
<dbReference type="PROSITE" id="PS50068">
    <property type="entry name" value="LDLRA_2"/>
    <property type="match status" value="26"/>
</dbReference>
<evidence type="ECO:0000256" key="22">
    <source>
        <dbReference type="ARBA" id="ARBA00023136"/>
    </source>
</evidence>
<dbReference type="Gene3D" id="3.10.10.10">
    <property type="entry name" value="HIV Type 1 Reverse Transcriptase, subunit A, domain 1"/>
    <property type="match status" value="1"/>
</dbReference>
<feature type="disulfide bond" evidence="30">
    <location>
        <begin position="3893"/>
        <end position="3911"/>
    </location>
</feature>
<feature type="disulfide bond" evidence="30">
    <location>
        <begin position="1672"/>
        <end position="1687"/>
    </location>
</feature>
<feature type="transmembrane region" description="Helical" evidence="33">
    <location>
        <begin position="4597"/>
        <end position="4619"/>
    </location>
</feature>
<dbReference type="GO" id="GO:0003723">
    <property type="term" value="F:RNA binding"/>
    <property type="evidence" value="ECO:0007669"/>
    <property type="project" value="UniProtKB-KW"/>
</dbReference>
<dbReference type="FunFam" id="2.120.10.30:FF:000040">
    <property type="entry name" value="Low-density lipoprotein receptor-related protein 2"/>
    <property type="match status" value="1"/>
</dbReference>
<feature type="disulfide bond" evidence="30">
    <location>
        <begin position="3333"/>
        <end position="3351"/>
    </location>
</feature>
<keyword evidence="15" id="KW-0967">Endosome</keyword>
<feature type="disulfide bond" evidence="30">
    <location>
        <begin position="3978"/>
        <end position="3996"/>
    </location>
</feature>
<dbReference type="InterPro" id="IPR012337">
    <property type="entry name" value="RNaseH-like_sf"/>
</dbReference>
<dbReference type="Pfam" id="PF00078">
    <property type="entry name" value="RVT_1"/>
    <property type="match status" value="1"/>
</dbReference>
<evidence type="ECO:0000256" key="18">
    <source>
        <dbReference type="ARBA" id="ARBA00022884"/>
    </source>
</evidence>
<feature type="disulfide bond" evidence="30">
    <location>
        <begin position="3326"/>
        <end position="3338"/>
    </location>
</feature>
<evidence type="ECO:0000256" key="23">
    <source>
        <dbReference type="ARBA" id="ARBA00023157"/>
    </source>
</evidence>
<evidence type="ECO:0000256" key="1">
    <source>
        <dbReference type="ARBA" id="ARBA00004251"/>
    </source>
</evidence>
<feature type="repeat" description="LDL-receptor class B" evidence="31">
    <location>
        <begin position="1345"/>
        <end position="1388"/>
    </location>
</feature>
<dbReference type="GO" id="GO:0005509">
    <property type="term" value="F:calcium ion binding"/>
    <property type="evidence" value="ECO:0007669"/>
    <property type="project" value="InterPro"/>
</dbReference>
<keyword evidence="9" id="KW-0808">Transferase</keyword>
<evidence type="ECO:0000259" key="35">
    <source>
        <dbReference type="PROSITE" id="PS50878"/>
    </source>
</evidence>
<feature type="disulfide bond" evidence="30">
    <location>
        <begin position="4159"/>
        <end position="4174"/>
    </location>
</feature>
<evidence type="ECO:0000256" key="17">
    <source>
        <dbReference type="ARBA" id="ARBA00022842"/>
    </source>
</evidence>
<evidence type="ECO:0000256" key="2">
    <source>
        <dbReference type="ARBA" id="ARBA00009939"/>
    </source>
</evidence>
<keyword evidence="7" id="KW-0597">Phosphoprotein</keyword>
<dbReference type="InterPro" id="IPR049883">
    <property type="entry name" value="NOTCH1_EGF-like"/>
</dbReference>
<evidence type="ECO:0000256" key="21">
    <source>
        <dbReference type="ARBA" id="ARBA00022989"/>
    </source>
</evidence>
<keyword evidence="17" id="KW-0460">Magnesium</keyword>
<dbReference type="FunFam" id="4.10.400.10:FF:000011">
    <property type="entry name" value="Low-density lipoprotein receptor-related protein 1"/>
    <property type="match status" value="2"/>
</dbReference>
<dbReference type="GO" id="GO:0035295">
    <property type="term" value="P:tube development"/>
    <property type="evidence" value="ECO:0007669"/>
    <property type="project" value="UniProtKB-ARBA"/>
</dbReference>
<keyword evidence="10 33" id="KW-0812">Transmembrane</keyword>
<dbReference type="EMBL" id="QRBI01000096">
    <property type="protein sequence ID" value="RMC18575.1"/>
    <property type="molecule type" value="Genomic_DNA"/>
</dbReference>
<keyword evidence="26" id="KW-0325">Glycoprotein</keyword>
<keyword evidence="14" id="KW-0677">Repeat</keyword>
<keyword evidence="37" id="KW-1185">Reference proteome</keyword>
<feature type="disulfide bond" evidence="30">
    <location>
        <begin position="3290"/>
        <end position="3308"/>
    </location>
</feature>
<dbReference type="Proteomes" id="UP000269221">
    <property type="component" value="Unassembled WGS sequence"/>
</dbReference>
<dbReference type="GO" id="GO:0030001">
    <property type="term" value="P:metal ion transport"/>
    <property type="evidence" value="ECO:0007669"/>
    <property type="project" value="UniProtKB-ARBA"/>
</dbReference>
<evidence type="ECO:0000256" key="15">
    <source>
        <dbReference type="ARBA" id="ARBA00022753"/>
    </source>
</evidence>
<dbReference type="PROSITE" id="PS01209">
    <property type="entry name" value="LDLRA_1"/>
    <property type="match status" value="11"/>
</dbReference>
<feature type="repeat" description="LDL-receptor class B" evidence="31">
    <location>
        <begin position="2057"/>
        <end position="2101"/>
    </location>
</feature>
<sequence length="4808" mass="540718">MWLRFARLGPEMYSRYLATLQWREGEDKVGVLVNKLRIYEDTVTAPFRTHVSSVETRLAEQVRSLIEEGHQKLKKELKEEIYHISPEPTRVSAIRSSQVEERDNRIYWTVWIRWPGTSDPQKYTALVDTGAQCTLMPSRYVGTESISISGVTGGSQQLTVLEAEVSLTGNGWQKHPIVTGPEAPCILGIDYLRNGYFKDPKGYRWAFGIAAVETEDIRQLSTLPGLSDDSCAVGLLRVEEQQVPIATTTVHRRQYRTDRDSVTPIHEMIRKLESQGVVSKARSPFNSPIWPVRKSSGEWRLTVDYRALNEVTPPLSAAVPDMLELQYELESKAAKWYATIDIANAFFSIPLAAECRAQFAFTWKGIQYTWNRLPQGWKHSPTICHGLIQTALEKGEAPEHLQYIDDIIVWGNTAGEVFEKGEKIIQILLKAGFAIKRNSTEVINKIIAMSPPTSKKETQAFLGAISFWRMHIPEYSQIVSPLYLVTRKKNDFHWGPEQQQAFAQIKQEIAHAVALGPVRTGPEVKNVLYSAAGNNGLSWSLWQKVPGETRGRPLGFWSRSYRRSEANYTPTEKKILAAYEELQAASEALTGNGKLQYGAPHDELQKLLKDKGWLNRWKKANWQRRGKPIWAAEIWQDIAARVEKLTVKVRHVDAHVSKSQANEEHHNNEQVDKAAKVKVSQVDLDWQHKGEVFLARWAHDASGHQGRDATYRWARDRGVDLTMDNISQVIHNCETCAAIKQAKRTIQDVNSYHVQMEHVLMQVSDVMAKLIAEILLMKLIALTLLAEATSSLARVAVAFIRAGFVMEMMIVKTMKMKEDVKVVTMNATQENGPALDQGIAFQLGRCVMELQTALKEKMKLTSLLADTAVYVSRCAALSCQYRCHSSPSGGMCYCPAGYTISSNDSRTCIDFDDCQMWGVCDQLCEDRVGHHQCHCVEGYFLEHHRHCRANTSAGVASIIFSNGRDLLIGDLYGRNFRTLVPSQNRGIAVGVDFHFYLRRIFWTDTVQDKVFSINIDGSDFQEVLNISVDTPENLAVDWVNNKLYVVETSVNRIDMVNLDGRNRVTLIAENLGNPRGIALDPTVGYLFFSDWDSLSGDPKVERAFMDGTNRQDLIKTKLGWPAGITLDIVSKRLYWVDSRFDYIETVTYDGLQRRTVAHGGSLIPHPYGITLFEHNVYFTDWTKMAVVKANKFSESNPQVIYQSSLRPYGVTVYHAARQPFGKTMAVRGIPFNLSTQEDVIIPVTGSPSYFVGIDFCAQDDTIFFSDTSKDMIYKQKTDGSGREILTANRVESVEDLAFDWISKNLYWTDPRYRSISVMRLADKSRRAIVQNLNNPRSIVVHPVIGYIFWTDWFRPAKIMRAWSDGSHALPIVNTTLGWPNGLAIDWSSLRLYWVDAFFDKIEHSTFDGLDRRTLEHITQMTHPFGLTIFGGYAYFTDWRLGGIVRVRKSDGGEMTVIRRGISNIMHVKAYDAHSQIGSNYCNRGTNPNGDCSHFCFPVPNFQRVCGCPYGMKLAPNQLTCVEDPSNEPPTLQCGSYSFSCGNGRCVPRYYQCDGVDDCHDNSDEQNCGSLNNTCASSAFTCASGQCIPGHWHCDKHNDCFDGSDELHCPTQGPSSCPATQFTCDNRRCIPRIWLCDTDNDCGDGSDEKNCSTCEPGQFQCPDHRCIDPFYVCDGDKDCIDGADEHDCIYNCSATEFKCRSGDQCISTYYQCDGVFDCNDHSDEADCPTRPPGMCHQNEFQCQSDGSCVPDNWECDGHLDCADGSDEHHRCPARTCPPSLFRCDNGNCVYRAWICDGDNDCRDMSDERDCPTQPFRCPSWQWQCPGHSICVNLSKVCDNSADCPNGADESPLCNQESCSDNNAGCTHECIQGPFGAQCTCPIGYQLANDYKTCEDINECDPPGFCSQHCYNERGSFRCYCDEGYILEANGRTCKAAESGNFLLLVASRNQIVVDNITSQSHSIYSLVRDGTNIVAIDFDSITDRIFWSDTTQDKIWSAYQNGTDRKIVSFADAHVMFWTDWGQNPRIEKASMDGKMRSVIINNKIYWPNGLSIDYPNKLLYFADAYLDYIDFCDYNGNNRRQVVASDLILQHPHGLTVFEDFVYWSDRYTNRVIRANKWHGGNQTVMIYNIHQPLGLVAVHPVKQPDGWILSPDNRNCMRVEHPFLIAVRDNIIYGISLNPEEKTNDAMVPIAGVQNGVDVDFDDSEQMIYWVENPGEIHRVRSDGANRTVFAPAAVIGTPLGLALDWISANLYYSNPGTQSIEVLKLHGDIMYRKTLITNDGTSLGAGTPIGLAVDPARGKLYWTDQGTDSGVPAKIASANMDGSGIQTLFTGNLDHVEFLTIDIKEQKLYWAVTSTGMIERGNVDGTNRVTLVVHLSHPWGVAVYGTFLYYTDRDYEVIERVDKTTGANKVVLRDNVPRLKSLRVYYRDNSAGSSNGCSNNIGVCQQLCLPVPGGLFSCACATGFQLNPDNRTCSPYNSFVVVSMLSAIKGFSLETSDHSEAMVPLAGRGRNALHVDVHMPSGFIYWCDFSSTVSSQNAIRKIKPDGSYFRNVITNGIGRNGIRGIAIDWVADYGQNPKIERAFLDCTNRTVLVSEGIVTPRGLAIDHSNGYIYWVDDSLDMIARIQPDGGDVEIVRYGSRYPTPYGITIFGNSMIWVDRNLKKVFRASKQPGNTDQPTVIRDNINWLRDVTIYDSNFQLRSPLDVNNNPCLDNNGGCSHLCFALPDIQTPKCGCAFGTLGSDGKRCSISTDDYLIFALENALRSIHLDPENHSPPFRTVNVLRTAVALDFDSINNRIYFTQSYPSGTGRISYVSIYSGIGSPTVVASDGIAFDWINNRVYYSDYLNQTISSMAVDGSNRTVIARVPRPRAIVLDPCRGYMYWTDWSSNAKIERATLGGNFRTPIVSTNLVWPNGLTLDYEEQQLYWADANLQKIERCTLTGTNREVIVSTALHPFAMTVFDQHIYWTDWNTRSIYRANKYDGSDQIVMITNLPQRPMDIHVWAKSKQQQCMNPCNQFNGGCSHICAPAFHTCQPTAFTCGNGRCVPYHYRCDHYNDCGDNSDELGCLFRTCDSHTEFTCNNGRCISLQYVCNGVNNCYDNGTSDERNCLSLTCTNSEFRCTSGRCIPAHWYCDQGIDCADGSDEPASCVPQMRTCSSDQFRCDDGRCIPATWICDGDNDCGDMSDEDQRHNCANRNCTAAEFTCANNRPPLRRCIPRAWVCDGDADCSDALDEHQNCTRRSCTENEFTCSNGLCIRNTYRCDRRNDCGDSSDERGCIYEPCQQHQFTCQNGRCISKAYICDGDNDCGDESDELEHLCTTPEATCSPHHFKCDNGNCIELVKVCNRLDDCLDNSDEKGCGVNECSDPSISGCDHDCTDTQTSFYCSCHPGYKLMSDKRTCDDIDECNETPSVCSQICENTAGSYICKCAPGYIREPDGKSCRQNSNISPYLIFSNRYYLRNLTADGQSYSLILQGLRNVVALDFDRVEKRLYWIDVGRNVIERMFLNGTNKEAVISDDVPNGEGIAVDWVGRKLYWVDAYRDCLYVSELDGRFRKKLVDRCVDANNTFCFQYPRAVVVHPKYGQIYWTDWADRAYIGRAGMDGKEKTVIISTKLEWPNGLTIDYTNDKLYWTDAHLNYIEYSDLDGHHRHTVYDGTLPHPFAITIFEDTIYWTDWNTRTVEKGNKYDGSERTVLVNTTHRPFDIHVYHPYRQPFVNNPCGTNNGGCSHLCLIKAGGQGFSCECPDNFMVIQFGNTAHCLPMCSSTQFLCADTERCIPIWWKCDGQRDCRDGSDEPPTCPHRYCPVGQFQCNDGNCTSSHFLCNTLPDCHDRSDEDPVLCANHQCETHQWQCANKRCIPEAWQCDREDDCGDNSDEDTAHCASRTCPPGQFKCDNGRCIPQSWKCDVDDDCGDNSDEPFHECMGPAYRCDNHTQFSCRSNYRCVPLWAVCNGNDDCRDNSDEQGCEEMTCNPLGDFRCDNHRCIPLRWKCDGDNDCGDNSDEHNCRPRECTESEYRCDNLRCIPSRWICDHDDDCEDNSDERDCATRYPNGTYCPPMLFECKNHVCIQPYWKCDGDNDCGDDSDEELHLCLDIACDSPFRFRCDNNRCIYSHELCNQEDDCGDGSDEKEEHCREPTPRPCKTEEFKCSNGNCIPLHYVCDNYDDCGDHFDEMGCNPGTERTCAENICEHNCTNLNEGGFICSCRPGYKASETNRNSCEDINECEIFGTCTQDCKNSKGSYECFCADGFRSVGDQQGKQCAADGNPPLLLLPDNVRIRRYNISSEQYSDYIDNQERIQALDYDWDPEGIGLSIVYFSILGQGSEFGAIKRAYLPTFDSSRNNPTKEVDLNLKYIVNPDGLAVDWVGRHLYWTDAGTNRIEVAKLDGRYRKWLIFSQLDQPAAIAVNPKRGLMYWTDWGRQPKIECAWMDGQQRQILVSEDLGWPTGLSIDYLNNDRIYWSDSKENIIESMRPDGTDRIIVLHGEVGSPYSLDVFEGHLYWIAKERGEVWKKDKFGSGEKVKVLTVNPWLTQVRIYHQHRYNQSAIESPPTMPPACRCMNGGTCYIDESSLPKCKCSYGYTGNYCEIGLSKGVPPGTTAVAVLLTVILIIIIGVLAVGGFFNYRRTGSLLPALPKLPSLSSLVKSNENGNGVTFRSGADVTMDIGVSGFGGDSAIDRAMQMNENFAVESGKQPITFENPMYTTRDGGASTAGAVTVVRPTLVAAAGSEKNENFENPVYSSVISTSPKETPQSTDAPLMEKEQQQDTENVPTRSPSLPPKIILKRDQPLAYTATEDTFKDTANLVKEDSVV</sequence>
<feature type="repeat" description="LDL-receptor class B" evidence="31">
    <location>
        <begin position="2013"/>
        <end position="2056"/>
    </location>
</feature>
<reference evidence="36 37" key="1">
    <citation type="submission" date="2018-07" db="EMBL/GenBank/DDBJ databases">
        <title>A high quality draft genome assembly of the barn swallow (H. rustica rustica).</title>
        <authorList>
            <person name="Formenti G."/>
            <person name="Chiara M."/>
            <person name="Poveda L."/>
            <person name="Francoijs K.-J."/>
            <person name="Bonisoli-Alquati A."/>
            <person name="Canova L."/>
            <person name="Gianfranceschi L."/>
            <person name="Horner D.S."/>
            <person name="Saino N."/>
        </authorList>
    </citation>
    <scope>NUCLEOTIDE SEQUENCE [LARGE SCALE GENOMIC DNA]</scope>
    <source>
        <strain evidence="36">Chelidonia</strain>
        <tissue evidence="36">Blood</tissue>
    </source>
</reference>
<proteinExistence type="inferred from homology"/>
<dbReference type="Pfam" id="PF24468">
    <property type="entry name" value="EGF_LRP2"/>
    <property type="match status" value="1"/>
</dbReference>
<feature type="repeat" description="LDL-receptor class B" evidence="31">
    <location>
        <begin position="2924"/>
        <end position="2965"/>
    </location>
</feature>
<feature type="compositionally biased region" description="Polar residues" evidence="32">
    <location>
        <begin position="4735"/>
        <end position="4752"/>
    </location>
</feature>
<dbReference type="GO" id="GO:0003964">
    <property type="term" value="F:RNA-directed DNA polymerase activity"/>
    <property type="evidence" value="ECO:0007669"/>
    <property type="project" value="UniProtKB-KW"/>
</dbReference>
<evidence type="ECO:0000256" key="9">
    <source>
        <dbReference type="ARBA" id="ARBA00022679"/>
    </source>
</evidence>
<dbReference type="PRINTS" id="PR00261">
    <property type="entry name" value="LDLRECEPTOR"/>
</dbReference>
<dbReference type="PROSITE" id="PS50878">
    <property type="entry name" value="RT_POL"/>
    <property type="match status" value="1"/>
</dbReference>
<dbReference type="GO" id="GO:0015074">
    <property type="term" value="P:DNA integration"/>
    <property type="evidence" value="ECO:0007669"/>
    <property type="project" value="UniProtKB-KW"/>
</dbReference>
<evidence type="ECO:0000256" key="26">
    <source>
        <dbReference type="ARBA" id="ARBA00023180"/>
    </source>
</evidence>
<dbReference type="FunFam" id="2.120.10.30:FF:000058">
    <property type="entry name" value="Low-density lipoprotein receptor-related protein 2"/>
    <property type="match status" value="1"/>
</dbReference>
<dbReference type="InterPro" id="IPR041577">
    <property type="entry name" value="RT_RNaseH_2"/>
</dbReference>
<evidence type="ECO:0000256" key="14">
    <source>
        <dbReference type="ARBA" id="ARBA00022737"/>
    </source>
</evidence>
<feature type="domain" description="EGF-like" evidence="34">
    <location>
        <begin position="4550"/>
        <end position="4584"/>
    </location>
</feature>
<feature type="disulfide bond" evidence="30">
    <location>
        <begin position="3852"/>
        <end position="3870"/>
    </location>
</feature>
<dbReference type="FunFam" id="4.10.400.10:FF:000158">
    <property type="entry name" value="LDL receptor related protein 2"/>
    <property type="match status" value="1"/>
</dbReference>
<feature type="disulfide bond" evidence="30">
    <location>
        <begin position="1552"/>
        <end position="1567"/>
    </location>
</feature>
<dbReference type="InterPro" id="IPR009030">
    <property type="entry name" value="Growth_fac_rcpt_cys_sf"/>
</dbReference>
<dbReference type="OrthoDB" id="21182at2759"/>
<dbReference type="InterPro" id="IPR000477">
    <property type="entry name" value="RT_dom"/>
</dbReference>
<feature type="repeat" description="LDL-receptor class B" evidence="31">
    <location>
        <begin position="1084"/>
        <end position="1130"/>
    </location>
</feature>
<dbReference type="FunFam" id="2.120.10.30:FF:000241">
    <property type="entry name" value="Low-density lipoprotein receptor-related protein 6"/>
    <property type="match status" value="3"/>
</dbReference>
<dbReference type="FunFam" id="2.120.10.30:FF:000057">
    <property type="entry name" value="Low-density lipoprotein receptor-related protein 2"/>
    <property type="match status" value="1"/>
</dbReference>
<feature type="repeat" description="LDL-receptor class B" evidence="31">
    <location>
        <begin position="1303"/>
        <end position="1344"/>
    </location>
</feature>
<keyword evidence="11" id="KW-0548">Nucleotidyltransferase</keyword>
<dbReference type="GO" id="GO:0009986">
    <property type="term" value="C:cell surface"/>
    <property type="evidence" value="ECO:0007669"/>
    <property type="project" value="UniProtKB-ARBA"/>
</dbReference>
<feature type="disulfide bond" evidence="30">
    <location>
        <begin position="3053"/>
        <end position="3068"/>
    </location>
</feature>
<feature type="disulfide bond" evidence="30">
    <location>
        <begin position="1782"/>
        <end position="1800"/>
    </location>
</feature>
<dbReference type="GO" id="GO:0006508">
    <property type="term" value="P:proteolysis"/>
    <property type="evidence" value="ECO:0007669"/>
    <property type="project" value="InterPro"/>
</dbReference>
<dbReference type="FunFam" id="2.10.25.10:FF:000805">
    <property type="entry name" value="Low-density lipoprotein receptor-related protein 2"/>
    <property type="match status" value="1"/>
</dbReference>
<dbReference type="SMART" id="SM00135">
    <property type="entry name" value="LY"/>
    <property type="match status" value="34"/>
</dbReference>
<feature type="repeat" description="LDL-receptor class B" evidence="31">
    <location>
        <begin position="1131"/>
        <end position="1175"/>
    </location>
</feature>
<dbReference type="PROSITE" id="PS00022">
    <property type="entry name" value="EGF_1"/>
    <property type="match status" value="1"/>
</dbReference>
<dbReference type="InterPro" id="IPR043128">
    <property type="entry name" value="Rev_trsase/Diguanyl_cyclase"/>
</dbReference>
<dbReference type="FunFam" id="4.10.400.10:FF:000002">
    <property type="entry name" value="Low-density lipoprotein receptor-related protein 1"/>
    <property type="match status" value="1"/>
</dbReference>
<dbReference type="FunFam" id="4.10.400.10:FF:000034">
    <property type="entry name" value="Low-density lipoprotein receptor-related protein 2"/>
    <property type="match status" value="3"/>
</dbReference>
<dbReference type="GO" id="GO:0060429">
    <property type="term" value="P:epithelium development"/>
    <property type="evidence" value="ECO:0007669"/>
    <property type="project" value="UniProtKB-ARBA"/>
</dbReference>
<comment type="similarity">
    <text evidence="3">Belongs to the beta type-B retroviral polymerase family. HERV class-II K(HML-2) pol subfamily.</text>
</comment>
<feature type="disulfide bond" evidence="30">
    <location>
        <begin position="1794"/>
        <end position="1809"/>
    </location>
</feature>
<dbReference type="InterPro" id="IPR002172">
    <property type="entry name" value="LDrepeatLR_classA_rpt"/>
</dbReference>
<dbReference type="PANTHER" id="PTHR22722:SF11">
    <property type="entry name" value="LOW-DENSITY LIPOPROTEIN RECEPTOR-RELATED PROTEIN 2"/>
    <property type="match status" value="1"/>
</dbReference>
<feature type="domain" description="Reverse transcriptase" evidence="35">
    <location>
        <begin position="273"/>
        <end position="466"/>
    </location>
</feature>
<feature type="disulfide bond" evidence="30">
    <location>
        <begin position="3244"/>
        <end position="3256"/>
    </location>
</feature>
<evidence type="ECO:0000256" key="31">
    <source>
        <dbReference type="PROSITE-ProRule" id="PRU00461"/>
    </source>
</evidence>
<dbReference type="SUPFAM" id="SSF56672">
    <property type="entry name" value="DNA/RNA polymerases"/>
    <property type="match status" value="1"/>
</dbReference>
<dbReference type="InterPro" id="IPR001969">
    <property type="entry name" value="Aspartic_peptidase_AS"/>
</dbReference>
<dbReference type="FunFam" id="4.10.400.10:FF:000001">
    <property type="entry name" value="Low-density lipoprotein receptor-related protein 1"/>
    <property type="match status" value="3"/>
</dbReference>
<evidence type="ECO:0000256" key="4">
    <source>
        <dbReference type="ARBA" id="ARBA00012180"/>
    </source>
</evidence>
<dbReference type="PROSITE" id="PS51120">
    <property type="entry name" value="LDLRB"/>
    <property type="match status" value="22"/>
</dbReference>
<dbReference type="InterPro" id="IPR043502">
    <property type="entry name" value="DNA/RNA_pol_sf"/>
</dbReference>
<dbReference type="GO" id="GO:0015031">
    <property type="term" value="P:protein transport"/>
    <property type="evidence" value="ECO:0007669"/>
    <property type="project" value="UniProtKB-ARBA"/>
</dbReference>
<organism evidence="36 37">
    <name type="scientific">Hirundo rustica rustica</name>
    <dbReference type="NCBI Taxonomy" id="333673"/>
    <lineage>
        <taxon>Eukaryota</taxon>
        <taxon>Metazoa</taxon>
        <taxon>Chordata</taxon>
        <taxon>Craniata</taxon>
        <taxon>Vertebrata</taxon>
        <taxon>Euteleostomi</taxon>
        <taxon>Archelosauria</taxon>
        <taxon>Archosauria</taxon>
        <taxon>Dinosauria</taxon>
        <taxon>Saurischia</taxon>
        <taxon>Theropoda</taxon>
        <taxon>Coelurosauria</taxon>
        <taxon>Aves</taxon>
        <taxon>Neognathae</taxon>
        <taxon>Neoaves</taxon>
        <taxon>Telluraves</taxon>
        <taxon>Australaves</taxon>
        <taxon>Passeriformes</taxon>
        <taxon>Sylvioidea</taxon>
        <taxon>Hirundinidae</taxon>
        <taxon>Hirundo</taxon>
    </lineage>
</organism>
<dbReference type="GO" id="GO:0001822">
    <property type="term" value="P:kidney development"/>
    <property type="evidence" value="ECO:0007669"/>
    <property type="project" value="UniProtKB-ARBA"/>
</dbReference>
<evidence type="ECO:0000256" key="24">
    <source>
        <dbReference type="ARBA" id="ARBA00023170"/>
    </source>
</evidence>
<feature type="disulfide bond" evidence="30">
    <location>
        <begin position="3845"/>
        <end position="3857"/>
    </location>
</feature>
<feature type="disulfide bond" evidence="30">
    <location>
        <begin position="1653"/>
        <end position="1665"/>
    </location>
</feature>
<comment type="similarity">
    <text evidence="2">Belongs to the LDLR family.</text>
</comment>
<feature type="disulfide bond" evidence="30">
    <location>
        <begin position="3157"/>
        <end position="3169"/>
    </location>
</feature>
<feature type="disulfide bond" evidence="30">
    <location>
        <begin position="1581"/>
        <end position="1599"/>
    </location>
</feature>
<keyword evidence="22 33" id="KW-0472">Membrane</keyword>
<dbReference type="SUPFAM" id="SSF57184">
    <property type="entry name" value="Growth factor receptor domain"/>
    <property type="match status" value="1"/>
</dbReference>
<feature type="disulfide bond" evidence="30">
    <location>
        <begin position="4140"/>
        <end position="4152"/>
    </location>
</feature>
<evidence type="ECO:0000256" key="8">
    <source>
        <dbReference type="ARBA" id="ARBA00022583"/>
    </source>
</evidence>
<dbReference type="FunFam" id="2.120.10.30:FF:000008">
    <property type="entry name" value="Low-density lipoprotein receptor-related protein 4"/>
    <property type="match status" value="1"/>
</dbReference>
<feature type="disulfide bond" evidence="30">
    <location>
        <begin position="1775"/>
        <end position="1787"/>
    </location>
</feature>
<evidence type="ECO:0000256" key="7">
    <source>
        <dbReference type="ARBA" id="ARBA00022553"/>
    </source>
</evidence>
<evidence type="ECO:0000256" key="6">
    <source>
        <dbReference type="ARBA" id="ARBA00022536"/>
    </source>
</evidence>
<feature type="repeat" description="LDL-receptor class B" evidence="31">
    <location>
        <begin position="2612"/>
        <end position="2655"/>
    </location>
</feature>
<feature type="repeat" description="LDL-receptor class B" evidence="31">
    <location>
        <begin position="4366"/>
        <end position="4408"/>
    </location>
</feature>
<evidence type="ECO:0000256" key="25">
    <source>
        <dbReference type="ARBA" id="ARBA00023176"/>
    </source>
</evidence>
<dbReference type="SUPFAM" id="SSF57424">
    <property type="entry name" value="LDL receptor-like module"/>
    <property type="match status" value="26"/>
</dbReference>
<feature type="repeat" description="LDL-receptor class B" evidence="31">
    <location>
        <begin position="2207"/>
        <end position="2249"/>
    </location>
</feature>
<dbReference type="EC" id="3.1.26.4" evidence="4"/>
<evidence type="ECO:0000256" key="27">
    <source>
        <dbReference type="ARBA" id="ARBA00037878"/>
    </source>
</evidence>
<dbReference type="InterPro" id="IPR000152">
    <property type="entry name" value="EGF-type_Asp/Asn_hydroxyl_site"/>
</dbReference>
<evidence type="ECO:0000256" key="16">
    <source>
        <dbReference type="ARBA" id="ARBA00022837"/>
    </source>
</evidence>
<feature type="disulfide bond" evidence="30">
    <location>
        <begin position="3251"/>
        <end position="3269"/>
    </location>
</feature>
<feature type="disulfide bond" evidence="30">
    <location>
        <begin position="3115"/>
        <end position="3127"/>
    </location>
</feature>
<dbReference type="FunFam" id="4.10.400.10:FF:000222">
    <property type="entry name" value="Low-density lipoprotein receptor-related protein 2"/>
    <property type="match status" value="1"/>
</dbReference>
<dbReference type="GO" id="GO:0051087">
    <property type="term" value="F:protein-folding chaperone binding"/>
    <property type="evidence" value="ECO:0007669"/>
    <property type="project" value="UniProtKB-ARBA"/>
</dbReference>
<comment type="subcellular location">
    <subcellularLocation>
        <location evidence="1">Cell membrane</location>
        <topology evidence="1">Single-pass type I membrane protein</topology>
    </subcellularLocation>
    <subcellularLocation>
        <location evidence="28">Endosome lumen</location>
    </subcellularLocation>
    <subcellularLocation>
        <location evidence="27">Membrane</location>
        <location evidence="27">Coated pit</location>
    </subcellularLocation>
</comment>
<dbReference type="InterPro" id="IPR018097">
    <property type="entry name" value="EGF_Ca-bd_CS"/>
</dbReference>
<evidence type="ECO:0000259" key="34">
    <source>
        <dbReference type="PROSITE" id="PS50026"/>
    </source>
</evidence>
<feature type="disulfide bond" evidence="30">
    <location>
        <begin position="1623"/>
        <end position="1641"/>
    </location>
</feature>
<dbReference type="FunFam" id="4.10.400.10:FF:000147">
    <property type="entry name" value="Low-density lipoprotein receptor-related protein 2"/>
    <property type="match status" value="1"/>
</dbReference>
<dbReference type="SUPFAM" id="SSF57196">
    <property type="entry name" value="EGF/Laminin"/>
    <property type="match status" value="8"/>
</dbReference>
<keyword evidence="19" id="KW-0229">DNA integration</keyword>
<dbReference type="GO" id="GO:0031904">
    <property type="term" value="C:endosome lumen"/>
    <property type="evidence" value="ECO:0007669"/>
    <property type="project" value="UniProtKB-SubCell"/>
</dbReference>
<keyword evidence="20" id="KW-0695">RNA-directed DNA polymerase</keyword>
<keyword evidence="24" id="KW-0675">Receptor</keyword>
<dbReference type="InterPro" id="IPR023415">
    <property type="entry name" value="LDLR_class-A_CS"/>
</dbReference>
<feature type="compositionally biased region" description="Polar residues" evidence="32">
    <location>
        <begin position="4763"/>
        <end position="4772"/>
    </location>
</feature>
<keyword evidence="18" id="KW-0694">RNA-binding</keyword>
<dbReference type="GO" id="GO:0030424">
    <property type="term" value="C:axon"/>
    <property type="evidence" value="ECO:0007669"/>
    <property type="project" value="UniProtKB-ARBA"/>
</dbReference>
<keyword evidence="13" id="KW-0732">Signal</keyword>
<accession>A0A3M0KZI2</accession>
<comment type="caution">
    <text evidence="36">The sequence shown here is derived from an EMBL/GenBank/DDBJ whole genome shotgun (WGS) entry which is preliminary data.</text>
</comment>
<evidence type="ECO:0000256" key="12">
    <source>
        <dbReference type="ARBA" id="ARBA00022723"/>
    </source>
</evidence>
<evidence type="ECO:0000256" key="3">
    <source>
        <dbReference type="ARBA" id="ARBA00010879"/>
    </source>
</evidence>
<feature type="repeat" description="LDL-receptor class B" evidence="31">
    <location>
        <begin position="2348"/>
        <end position="2389"/>
    </location>
</feature>
<evidence type="ECO:0000256" key="32">
    <source>
        <dbReference type="SAM" id="MobiDB-lite"/>
    </source>
</evidence>
<feature type="disulfide bond" evidence="30">
    <location>
        <begin position="4147"/>
        <end position="4165"/>
    </location>
</feature>
<keyword evidence="23 29" id="KW-1015">Disulfide bond</keyword>
<feature type="disulfide bond" evidence="30">
    <location>
        <begin position="3034"/>
        <end position="3046"/>
    </location>
</feature>
<dbReference type="SMART" id="SM00192">
    <property type="entry name" value="LDLa"/>
    <property type="match status" value="26"/>
</dbReference>
<dbReference type="FunFam" id="4.10.400.10:FF:000108">
    <property type="entry name" value="Low-density lipoprotein receptor-related protein 2"/>
    <property type="match status" value="1"/>
</dbReference>
<dbReference type="CDD" id="cd00054">
    <property type="entry name" value="EGF_CA"/>
    <property type="match status" value="3"/>
</dbReference>
<dbReference type="GO" id="GO:0006898">
    <property type="term" value="P:receptor-mediated endocytosis"/>
    <property type="evidence" value="ECO:0007669"/>
    <property type="project" value="UniProtKB-ARBA"/>
</dbReference>
<dbReference type="InterPro" id="IPR021109">
    <property type="entry name" value="Peptidase_aspartic_dom_sf"/>
</dbReference>
<feature type="disulfide bond" evidence="30">
    <location>
        <begin position="3283"/>
        <end position="3295"/>
    </location>
</feature>
<evidence type="ECO:0000256" key="19">
    <source>
        <dbReference type="ARBA" id="ARBA00022908"/>
    </source>
</evidence>
<dbReference type="GO" id="GO:0044321">
    <property type="term" value="P:response to leptin"/>
    <property type="evidence" value="ECO:0007669"/>
    <property type="project" value="UniProtKB-ARBA"/>
</dbReference>
<feature type="disulfide bond" evidence="30">
    <location>
        <begin position="3345"/>
        <end position="3360"/>
    </location>
</feature>
<dbReference type="Gene3D" id="3.30.420.10">
    <property type="entry name" value="Ribonuclease H-like superfamily/Ribonuclease H"/>
    <property type="match status" value="1"/>
</dbReference>
<feature type="disulfide bond" evidence="30">
    <location>
        <begin position="1574"/>
        <end position="1586"/>
    </location>
</feature>
<feature type="repeat" description="LDL-receptor class B" evidence="31">
    <location>
        <begin position="4409"/>
        <end position="4452"/>
    </location>
</feature>
<feature type="disulfide bond" evidence="30">
    <location>
        <begin position="3950"/>
        <end position="3965"/>
    </location>
</feature>
<dbReference type="PROSITE" id="PS00141">
    <property type="entry name" value="ASP_PROTEASE"/>
    <property type="match status" value="1"/>
</dbReference>
<evidence type="ECO:0000256" key="10">
    <source>
        <dbReference type="ARBA" id="ARBA00022692"/>
    </source>
</evidence>
<feature type="disulfide bond" evidence="30">
    <location>
        <begin position="4017"/>
        <end position="4035"/>
    </location>
</feature>
<feature type="disulfide bond" evidence="30">
    <location>
        <begin position="3990"/>
        <end position="4005"/>
    </location>
</feature>
<dbReference type="GO" id="GO:0048812">
    <property type="term" value="P:neuron projection morphogenesis"/>
    <property type="evidence" value="ECO:0007669"/>
    <property type="project" value="UniProtKB-ARBA"/>
</dbReference>
<evidence type="ECO:0000256" key="33">
    <source>
        <dbReference type="SAM" id="Phobius"/>
    </source>
</evidence>
<feature type="disulfide bond" evidence="30">
    <location>
        <begin position="3122"/>
        <end position="3140"/>
    </location>
</feature>
<dbReference type="InterPro" id="IPR036397">
    <property type="entry name" value="RNaseH_sf"/>
</dbReference>
<feature type="repeat" description="LDL-receptor class B" evidence="31">
    <location>
        <begin position="1389"/>
        <end position="1432"/>
    </location>
</feature>
<dbReference type="GO" id="GO:0042562">
    <property type="term" value="F:hormone binding"/>
    <property type="evidence" value="ECO:0007669"/>
    <property type="project" value="TreeGrafter"/>
</dbReference>
<feature type="repeat" description="LDL-receptor class B" evidence="31">
    <location>
        <begin position="3628"/>
        <end position="3670"/>
    </location>
</feature>
<dbReference type="Pfam" id="PF07645">
    <property type="entry name" value="EGF_CA"/>
    <property type="match status" value="1"/>
</dbReference>
<dbReference type="FunFam" id="2.10.25.10:FF:000009">
    <property type="entry name" value="Low-density lipoprotein receptor isoform 1"/>
    <property type="match status" value="2"/>
</dbReference>
<keyword evidence="6 29" id="KW-0245">EGF-like domain</keyword>
<dbReference type="FunFam" id="4.10.400.10:FF:000045">
    <property type="entry name" value="Low-density lipoprotein receptor-related protein 2"/>
    <property type="match status" value="2"/>
</dbReference>
<dbReference type="FunFam" id="4.10.400.10:FF:000078">
    <property type="entry name" value="low-density lipoprotein receptor-related protein 2"/>
    <property type="match status" value="2"/>
</dbReference>
<dbReference type="Gene3D" id="2.120.10.30">
    <property type="entry name" value="TolB, C-terminal domain"/>
    <property type="match status" value="10"/>
</dbReference>
<evidence type="ECO:0000256" key="28">
    <source>
        <dbReference type="ARBA" id="ARBA00046273"/>
    </source>
</evidence>
<feature type="disulfide bond" evidence="30">
    <location>
        <begin position="4103"/>
        <end position="4121"/>
    </location>
</feature>
<dbReference type="PROSITE" id="PS00010">
    <property type="entry name" value="ASX_HYDROXYL"/>
    <property type="match status" value="1"/>
</dbReference>
<feature type="disulfide bond" evidence="30">
    <location>
        <begin position="1711"/>
        <end position="1726"/>
    </location>
</feature>
<feature type="repeat" description="LDL-receptor class B" evidence="31">
    <location>
        <begin position="2880"/>
        <end position="2923"/>
    </location>
</feature>
<dbReference type="GO" id="GO:0031526">
    <property type="term" value="C:brush border membrane"/>
    <property type="evidence" value="ECO:0007669"/>
    <property type="project" value="UniProtKB-ARBA"/>
</dbReference>
<comment type="caution">
    <text evidence="29">Lacks conserved residue(s) required for the propagation of feature annotation.</text>
</comment>
<feature type="disulfide bond" evidence="30">
    <location>
        <begin position="4010"/>
        <end position="4022"/>
    </location>
</feature>
<feature type="disulfide bond" evidence="30">
    <location>
        <begin position="3886"/>
        <end position="3898"/>
    </location>
</feature>
<dbReference type="Pfam" id="PF17919">
    <property type="entry name" value="RT_RNaseH_2"/>
    <property type="match status" value="1"/>
</dbReference>
<keyword evidence="16" id="KW-0106">Calcium</keyword>
<dbReference type="SUPFAM" id="SSF50630">
    <property type="entry name" value="Acid proteases"/>
    <property type="match status" value="1"/>
</dbReference>
<evidence type="ECO:0000256" key="20">
    <source>
        <dbReference type="ARBA" id="ARBA00022918"/>
    </source>
</evidence>
<dbReference type="Pfam" id="PF12662">
    <property type="entry name" value="cEGF"/>
    <property type="match status" value="2"/>
</dbReference>
<dbReference type="PROSITE" id="PS01187">
    <property type="entry name" value="EGF_CA"/>
    <property type="match status" value="3"/>
</dbReference>
<dbReference type="Pfam" id="PF00057">
    <property type="entry name" value="Ldl_recept_a"/>
    <property type="match status" value="25"/>
</dbReference>
<dbReference type="PANTHER" id="PTHR22722">
    <property type="entry name" value="LOW-DENSITY LIPOPROTEIN RECEPTOR-RELATED PROTEIN 2-RELATED"/>
    <property type="match status" value="1"/>
</dbReference>
<dbReference type="FunFam" id="4.10.400.10:FF:000004">
    <property type="entry name" value="Low-density lipoprotein receptor-related protein 1"/>
    <property type="match status" value="1"/>
</dbReference>
<evidence type="ECO:0000256" key="30">
    <source>
        <dbReference type="PROSITE-ProRule" id="PRU00124"/>
    </source>
</evidence>
<feature type="disulfide bond" evidence="30">
    <location>
        <begin position="3081"/>
        <end position="3099"/>
    </location>
</feature>
<keyword evidence="5" id="KW-1003">Cell membrane</keyword>
<feature type="repeat" description="LDL-receptor class B" evidence="31">
    <location>
        <begin position="998"/>
        <end position="1040"/>
    </location>
</feature>
<feature type="repeat" description="LDL-receptor class B" evidence="31">
    <location>
        <begin position="3584"/>
        <end position="3627"/>
    </location>
</feature>
<keyword evidence="25" id="KW-0168">Coated pit</keyword>
<dbReference type="Gene3D" id="3.30.70.270">
    <property type="match status" value="2"/>
</dbReference>
<feature type="repeat" description="LDL-receptor class B" evidence="31">
    <location>
        <begin position="3490"/>
        <end position="3532"/>
    </location>
</feature>
<keyword evidence="12" id="KW-0479">Metal-binding</keyword>
<dbReference type="SMART" id="SM00181">
    <property type="entry name" value="EGF"/>
    <property type="match status" value="18"/>
</dbReference>
<dbReference type="InterPro" id="IPR000033">
    <property type="entry name" value="LDLR_classB_rpt"/>
</dbReference>
<dbReference type="SMART" id="SM00179">
    <property type="entry name" value="EGF_CA"/>
    <property type="match status" value="9"/>
</dbReference>
<feature type="disulfide bond" evidence="30">
    <location>
        <begin position="4054"/>
        <end position="4066"/>
    </location>
</feature>
<feature type="disulfide bond" evidence="30">
    <location>
        <begin position="1593"/>
        <end position="1608"/>
    </location>
</feature>
<evidence type="ECO:0000256" key="13">
    <source>
        <dbReference type="ARBA" id="ARBA00022729"/>
    </source>
</evidence>
<evidence type="ECO:0000256" key="5">
    <source>
        <dbReference type="ARBA" id="ARBA00022475"/>
    </source>
</evidence>
<evidence type="ECO:0000256" key="29">
    <source>
        <dbReference type="PROSITE-ProRule" id="PRU00076"/>
    </source>
</evidence>
<feature type="disulfide bond" evidence="29">
    <location>
        <begin position="4574"/>
        <end position="4583"/>
    </location>
</feature>
<dbReference type="InterPro" id="IPR001881">
    <property type="entry name" value="EGF-like_Ca-bd_dom"/>
</dbReference>
<feature type="repeat" description="LDL-receptor class B" evidence="31">
    <location>
        <begin position="2300"/>
        <end position="2347"/>
    </location>
</feature>
<dbReference type="STRING" id="333673.A0A3M0KZI2"/>
<feature type="repeat" description="LDL-receptor class B" evidence="31">
    <location>
        <begin position="1041"/>
        <end position="1083"/>
    </location>
</feature>
<dbReference type="GO" id="GO:0004523">
    <property type="term" value="F:RNA-DNA hybrid ribonuclease activity"/>
    <property type="evidence" value="ECO:0007669"/>
    <property type="project" value="UniProtKB-EC"/>
</dbReference>
<feature type="region of interest" description="Disordered" evidence="32">
    <location>
        <begin position="4734"/>
        <end position="4777"/>
    </location>
</feature>
<evidence type="ECO:0000256" key="11">
    <source>
        <dbReference type="ARBA" id="ARBA00022695"/>
    </source>
</evidence>
<dbReference type="SUPFAM" id="SSF63825">
    <property type="entry name" value="YWTD domain"/>
    <property type="match status" value="8"/>
</dbReference>
<evidence type="ECO:0000313" key="36">
    <source>
        <dbReference type="EMBL" id="RMC18575.1"/>
    </source>
</evidence>
<evidence type="ECO:0000313" key="37">
    <source>
        <dbReference type="Proteomes" id="UP000269221"/>
    </source>
</evidence>
<feature type="disulfide bond" evidence="30">
    <location>
        <begin position="3164"/>
        <end position="3182"/>
    </location>
</feature>
<dbReference type="InterPro" id="IPR026823">
    <property type="entry name" value="cEGF"/>
</dbReference>
<feature type="disulfide bond" evidence="30">
    <location>
        <begin position="1533"/>
        <end position="1545"/>
    </location>
</feature>
<name>A0A3M0KZI2_HIRRU</name>
<dbReference type="Pfam" id="PF14670">
    <property type="entry name" value="FXa_inhibition"/>
    <property type="match status" value="2"/>
</dbReference>
<feature type="disulfide bond" evidence="30">
    <location>
        <begin position="1635"/>
        <end position="1650"/>
    </location>
</feature>
<feature type="disulfide bond" evidence="30">
    <location>
        <begin position="3041"/>
        <end position="3059"/>
    </location>
</feature>
<dbReference type="Pfam" id="PF00058">
    <property type="entry name" value="Ldl_recept_b"/>
    <property type="match status" value="13"/>
</dbReference>
<dbReference type="Gene3D" id="2.10.25.10">
    <property type="entry name" value="Laminin"/>
    <property type="match status" value="7"/>
</dbReference>
<feature type="disulfide bond" evidence="30">
    <location>
        <begin position="3811"/>
        <end position="3829"/>
    </location>
</feature>
<dbReference type="PROSITE" id="PS50026">
    <property type="entry name" value="EGF_3"/>
    <property type="match status" value="1"/>
</dbReference>
<feature type="disulfide bond" evidence="30">
    <location>
        <begin position="3263"/>
        <end position="3278"/>
    </location>
</feature>
<dbReference type="InterPro" id="IPR000742">
    <property type="entry name" value="EGF"/>
</dbReference>
<keyword evidence="21 33" id="KW-1133">Transmembrane helix</keyword>
<dbReference type="GO" id="GO:0043235">
    <property type="term" value="C:receptor complex"/>
    <property type="evidence" value="ECO:0007669"/>
    <property type="project" value="TreeGrafter"/>
</dbReference>
<protein>
    <recommendedName>
        <fullName evidence="4">ribonuclease H</fullName>
        <ecNumber evidence="4">3.1.26.4</ecNumber>
    </recommendedName>
</protein>
<dbReference type="GO" id="GO:0005905">
    <property type="term" value="C:clathrin-coated pit"/>
    <property type="evidence" value="ECO:0007669"/>
    <property type="project" value="UniProtKB-KW"/>
</dbReference>